<dbReference type="SUPFAM" id="SSF46894">
    <property type="entry name" value="C-terminal effector domain of the bipartite response regulators"/>
    <property type="match status" value="1"/>
</dbReference>
<gene>
    <name evidence="11" type="ORF">H9895_09930</name>
</gene>
<reference evidence="11" key="1">
    <citation type="journal article" date="2021" name="PeerJ">
        <title>Extensive microbial diversity within the chicken gut microbiome revealed by metagenomics and culture.</title>
        <authorList>
            <person name="Gilroy R."/>
            <person name="Ravi A."/>
            <person name="Getino M."/>
            <person name="Pursley I."/>
            <person name="Horton D.L."/>
            <person name="Alikhan N.F."/>
            <person name="Baker D."/>
            <person name="Gharbi K."/>
            <person name="Hall N."/>
            <person name="Watson M."/>
            <person name="Adriaenssens E.M."/>
            <person name="Foster-Nyarko E."/>
            <person name="Jarju S."/>
            <person name="Secka A."/>
            <person name="Antonio M."/>
            <person name="Oren A."/>
            <person name="Chaudhuri R.R."/>
            <person name="La Ragione R."/>
            <person name="Hildebrand F."/>
            <person name="Pallen M.J."/>
        </authorList>
    </citation>
    <scope>NUCLEOTIDE SEQUENCE</scope>
    <source>
        <strain evidence="11">CHK169-2315</strain>
    </source>
</reference>
<dbReference type="InterPro" id="IPR011006">
    <property type="entry name" value="CheY-like_superfamily"/>
</dbReference>
<dbReference type="InterPro" id="IPR039420">
    <property type="entry name" value="WalR-like"/>
</dbReference>
<keyword evidence="4" id="KW-0805">Transcription regulation</keyword>
<dbReference type="Gene3D" id="6.10.250.690">
    <property type="match status" value="1"/>
</dbReference>
<dbReference type="Gene3D" id="3.40.50.2300">
    <property type="match status" value="1"/>
</dbReference>
<dbReference type="FunFam" id="3.40.50.2300:FF:000001">
    <property type="entry name" value="DNA-binding response regulator PhoB"/>
    <property type="match status" value="1"/>
</dbReference>
<accession>A0A9D1TKC3</accession>
<dbReference type="AlphaFoldDB" id="A0A9D1TKC3"/>
<keyword evidence="3" id="KW-0902">Two-component regulatory system</keyword>
<feature type="domain" description="OmpR/PhoB-type" evidence="10">
    <location>
        <begin position="129"/>
        <end position="228"/>
    </location>
</feature>
<sequence>MDRSILIIEDEPAIVTLIKFNLEKEGYKTDVAYDGEEGIEKLGENTYDLVVLDLMLPKVNGIDVCKRVRQEENFTPILMLTAKDNEYDKVHGLEMGADDYLTKPFSPKELVARIQAILRRTERHQVYEDETLKVGDLVIAPKKFEADFKGEYLELTRKEFELLVYLIQHKGQILSREQLLSAVWGYDFVGDTRIVDVQVSNIREKIEEDTRKPRYIKTVRGFGYKLEEPK</sequence>
<feature type="modified residue" description="4-aspartylphosphate" evidence="7">
    <location>
        <position position="53"/>
    </location>
</feature>
<dbReference type="GO" id="GO:0006355">
    <property type="term" value="P:regulation of DNA-templated transcription"/>
    <property type="evidence" value="ECO:0007669"/>
    <property type="project" value="InterPro"/>
</dbReference>
<comment type="caution">
    <text evidence="11">The sequence shown here is derived from an EMBL/GenBank/DDBJ whole genome shotgun (WGS) entry which is preliminary data.</text>
</comment>
<dbReference type="InterPro" id="IPR016032">
    <property type="entry name" value="Sig_transdc_resp-reg_C-effctor"/>
</dbReference>
<dbReference type="PROSITE" id="PS50110">
    <property type="entry name" value="RESPONSE_REGULATORY"/>
    <property type="match status" value="1"/>
</dbReference>
<dbReference type="Gene3D" id="1.10.10.10">
    <property type="entry name" value="Winged helix-like DNA-binding domain superfamily/Winged helix DNA-binding domain"/>
    <property type="match status" value="1"/>
</dbReference>
<dbReference type="SUPFAM" id="SSF52172">
    <property type="entry name" value="CheY-like"/>
    <property type="match status" value="1"/>
</dbReference>
<reference evidence="11" key="2">
    <citation type="submission" date="2021-04" db="EMBL/GenBank/DDBJ databases">
        <authorList>
            <person name="Gilroy R."/>
        </authorList>
    </citation>
    <scope>NUCLEOTIDE SEQUENCE</scope>
    <source>
        <strain evidence="11">CHK169-2315</strain>
    </source>
</reference>
<evidence type="ECO:0000256" key="1">
    <source>
        <dbReference type="ARBA" id="ARBA00004496"/>
    </source>
</evidence>
<dbReference type="InterPro" id="IPR001789">
    <property type="entry name" value="Sig_transdc_resp-reg_receiver"/>
</dbReference>
<keyword evidence="2 7" id="KW-0597">Phosphoprotein</keyword>
<evidence type="ECO:0000256" key="3">
    <source>
        <dbReference type="ARBA" id="ARBA00023012"/>
    </source>
</evidence>
<dbReference type="EMBL" id="DXHX01000138">
    <property type="protein sequence ID" value="HIV75386.1"/>
    <property type="molecule type" value="Genomic_DNA"/>
</dbReference>
<evidence type="ECO:0000256" key="5">
    <source>
        <dbReference type="ARBA" id="ARBA00023125"/>
    </source>
</evidence>
<evidence type="ECO:0000259" key="10">
    <source>
        <dbReference type="PROSITE" id="PS51755"/>
    </source>
</evidence>
<dbReference type="SMART" id="SM00862">
    <property type="entry name" value="Trans_reg_C"/>
    <property type="match status" value="1"/>
</dbReference>
<evidence type="ECO:0000313" key="12">
    <source>
        <dbReference type="Proteomes" id="UP000823937"/>
    </source>
</evidence>
<dbReference type="Pfam" id="PF00072">
    <property type="entry name" value="Response_reg"/>
    <property type="match status" value="1"/>
</dbReference>
<evidence type="ECO:0000256" key="6">
    <source>
        <dbReference type="ARBA" id="ARBA00023163"/>
    </source>
</evidence>
<feature type="DNA-binding region" description="OmpR/PhoB-type" evidence="8">
    <location>
        <begin position="129"/>
        <end position="228"/>
    </location>
</feature>
<evidence type="ECO:0000256" key="4">
    <source>
        <dbReference type="ARBA" id="ARBA00023015"/>
    </source>
</evidence>
<dbReference type="GO" id="GO:0005829">
    <property type="term" value="C:cytosol"/>
    <property type="evidence" value="ECO:0007669"/>
    <property type="project" value="TreeGrafter"/>
</dbReference>
<dbReference type="GO" id="GO:0000976">
    <property type="term" value="F:transcription cis-regulatory region binding"/>
    <property type="evidence" value="ECO:0007669"/>
    <property type="project" value="TreeGrafter"/>
</dbReference>
<keyword evidence="6" id="KW-0804">Transcription</keyword>
<name>A0A9D1TKC3_9BACI</name>
<dbReference type="CDD" id="cd00383">
    <property type="entry name" value="trans_reg_C"/>
    <property type="match status" value="1"/>
</dbReference>
<dbReference type="PROSITE" id="PS51755">
    <property type="entry name" value="OMPR_PHOB"/>
    <property type="match status" value="1"/>
</dbReference>
<dbReference type="Pfam" id="PF00486">
    <property type="entry name" value="Trans_reg_C"/>
    <property type="match status" value="1"/>
</dbReference>
<dbReference type="GO" id="GO:0032993">
    <property type="term" value="C:protein-DNA complex"/>
    <property type="evidence" value="ECO:0007669"/>
    <property type="project" value="TreeGrafter"/>
</dbReference>
<evidence type="ECO:0000256" key="7">
    <source>
        <dbReference type="PROSITE-ProRule" id="PRU00169"/>
    </source>
</evidence>
<protein>
    <submittedName>
        <fullName evidence="11">Response regulator transcription factor</fullName>
    </submittedName>
</protein>
<dbReference type="InterPro" id="IPR001867">
    <property type="entry name" value="OmpR/PhoB-type_DNA-bd"/>
</dbReference>
<feature type="domain" description="Response regulatory" evidence="9">
    <location>
        <begin position="4"/>
        <end position="118"/>
    </location>
</feature>
<dbReference type="SMART" id="SM00448">
    <property type="entry name" value="REC"/>
    <property type="match status" value="1"/>
</dbReference>
<comment type="subcellular location">
    <subcellularLocation>
        <location evidence="1">Cytoplasm</location>
    </subcellularLocation>
</comment>
<evidence type="ECO:0000313" key="11">
    <source>
        <dbReference type="EMBL" id="HIV75386.1"/>
    </source>
</evidence>
<dbReference type="PANTHER" id="PTHR48111">
    <property type="entry name" value="REGULATOR OF RPOS"/>
    <property type="match status" value="1"/>
</dbReference>
<evidence type="ECO:0000256" key="8">
    <source>
        <dbReference type="PROSITE-ProRule" id="PRU01091"/>
    </source>
</evidence>
<proteinExistence type="predicted"/>
<dbReference type="InterPro" id="IPR036388">
    <property type="entry name" value="WH-like_DNA-bd_sf"/>
</dbReference>
<dbReference type="GO" id="GO:0000156">
    <property type="term" value="F:phosphorelay response regulator activity"/>
    <property type="evidence" value="ECO:0007669"/>
    <property type="project" value="TreeGrafter"/>
</dbReference>
<evidence type="ECO:0000256" key="2">
    <source>
        <dbReference type="ARBA" id="ARBA00022553"/>
    </source>
</evidence>
<dbReference type="PANTHER" id="PTHR48111:SF73">
    <property type="entry name" value="ALKALINE PHOSPHATASE SYNTHESIS TRANSCRIPTIONAL REGULATORY PROTEIN PHOP"/>
    <property type="match status" value="1"/>
</dbReference>
<evidence type="ECO:0000259" key="9">
    <source>
        <dbReference type="PROSITE" id="PS50110"/>
    </source>
</evidence>
<organism evidence="11 12">
    <name type="scientific">Candidatus Pseudogracilibacillus intestinigallinarum</name>
    <dbReference type="NCBI Taxonomy" id="2838742"/>
    <lineage>
        <taxon>Bacteria</taxon>
        <taxon>Bacillati</taxon>
        <taxon>Bacillota</taxon>
        <taxon>Bacilli</taxon>
        <taxon>Bacillales</taxon>
        <taxon>Bacillaceae</taxon>
        <taxon>Pseudogracilibacillus</taxon>
    </lineage>
</organism>
<dbReference type="Proteomes" id="UP000823937">
    <property type="component" value="Unassembled WGS sequence"/>
</dbReference>
<dbReference type="FunFam" id="1.10.10.10:FF:000018">
    <property type="entry name" value="DNA-binding response regulator ResD"/>
    <property type="match status" value="1"/>
</dbReference>
<keyword evidence="5 8" id="KW-0238">DNA-binding</keyword>